<dbReference type="PANTHER" id="PTHR33875:SF2">
    <property type="entry name" value="ACR183CP"/>
    <property type="match status" value="1"/>
</dbReference>
<dbReference type="OrthoDB" id="37297at2759"/>
<evidence type="ECO:0000313" key="2">
    <source>
        <dbReference type="Proteomes" id="UP000094569"/>
    </source>
</evidence>
<comment type="caution">
    <text evidence="1">The sequence shown here is derived from an EMBL/GenBank/DDBJ whole genome shotgun (WGS) entry which is preliminary data.</text>
</comment>
<protein>
    <submittedName>
        <fullName evidence="1">Uncharacterized protein</fullName>
    </submittedName>
</protein>
<gene>
    <name evidence="1" type="ORF">SI65_04874</name>
</gene>
<accession>A0A1E3BG75</accession>
<name>A0A1E3BG75_ASPCR</name>
<dbReference type="STRING" id="573508.A0A1E3BG75"/>
<dbReference type="SUPFAM" id="SSF52833">
    <property type="entry name" value="Thioredoxin-like"/>
    <property type="match status" value="1"/>
</dbReference>
<dbReference type="VEuPathDB" id="FungiDB:SI65_04874"/>
<organism evidence="1 2">
    <name type="scientific">Aspergillus cristatus</name>
    <name type="common">Chinese Fuzhuan brick tea-fermentation fungus</name>
    <name type="synonym">Eurotium cristatum</name>
    <dbReference type="NCBI Taxonomy" id="573508"/>
    <lineage>
        <taxon>Eukaryota</taxon>
        <taxon>Fungi</taxon>
        <taxon>Dikarya</taxon>
        <taxon>Ascomycota</taxon>
        <taxon>Pezizomycotina</taxon>
        <taxon>Eurotiomycetes</taxon>
        <taxon>Eurotiomycetidae</taxon>
        <taxon>Eurotiales</taxon>
        <taxon>Aspergillaceae</taxon>
        <taxon>Aspergillus</taxon>
        <taxon>Aspergillus subgen. Aspergillus</taxon>
    </lineage>
</organism>
<keyword evidence="2" id="KW-1185">Reference proteome</keyword>
<reference evidence="1 2" key="1">
    <citation type="journal article" date="2016" name="BMC Genomics">
        <title>Comparative genomic and transcriptomic analyses of the Fuzhuan brick tea-fermentation fungus Aspergillus cristatus.</title>
        <authorList>
            <person name="Ge Y."/>
            <person name="Wang Y."/>
            <person name="Liu Y."/>
            <person name="Tan Y."/>
            <person name="Ren X."/>
            <person name="Zhang X."/>
            <person name="Hyde K.D."/>
            <person name="Liu Y."/>
            <person name="Liu Z."/>
        </authorList>
    </citation>
    <scope>NUCLEOTIDE SEQUENCE [LARGE SCALE GENOMIC DNA]</scope>
    <source>
        <strain evidence="1 2">GZAAS20.1005</strain>
    </source>
</reference>
<dbReference type="InterPro" id="IPR036249">
    <property type="entry name" value="Thioredoxin-like_sf"/>
</dbReference>
<dbReference type="EMBL" id="JXNT01000004">
    <property type="protein sequence ID" value="ODM19888.1"/>
    <property type="molecule type" value="Genomic_DNA"/>
</dbReference>
<dbReference type="Proteomes" id="UP000094569">
    <property type="component" value="Unassembled WGS sequence"/>
</dbReference>
<sequence length="207" mass="23615">MAIPPKFVGQKLSTATTQQQQHTLELYLDYVCPFSAKLFNTFYASVRPMIAQKYASKLQVIFRQQIQPWHPSSTLVHEAAAAVLRIAPEKFWQFSADLFKYQEEFFDVNVVNETRNKTYERLVKIAGGVGVNERKVLELLTIKEEAESGQLNVGNEVTNDIKLMVRLNRVVGVHVTPTVYFNGLEEPGISSSFDATQWEQWLTKNVT</sequence>
<dbReference type="PANTHER" id="PTHR33875">
    <property type="entry name" value="OS09G0542200 PROTEIN"/>
    <property type="match status" value="1"/>
</dbReference>
<evidence type="ECO:0000313" key="1">
    <source>
        <dbReference type="EMBL" id="ODM19888.1"/>
    </source>
</evidence>
<dbReference type="AlphaFoldDB" id="A0A1E3BG75"/>
<proteinExistence type="predicted"/>
<dbReference type="Gene3D" id="3.40.30.10">
    <property type="entry name" value="Glutaredoxin"/>
    <property type="match status" value="1"/>
</dbReference>